<dbReference type="EC" id="1.1.2.3" evidence="15"/>
<evidence type="ECO:0000256" key="14">
    <source>
        <dbReference type="ARBA" id="ARBA00061589"/>
    </source>
</evidence>
<dbReference type="Pfam" id="PF00173">
    <property type="entry name" value="Cyt-b5"/>
    <property type="match status" value="1"/>
</dbReference>
<dbReference type="STRING" id="341454.A0A4V3SJE8"/>
<feature type="compositionally biased region" description="Low complexity" evidence="17">
    <location>
        <begin position="94"/>
        <end position="106"/>
    </location>
</feature>
<dbReference type="CDD" id="cd02922">
    <property type="entry name" value="FCB2_FMN"/>
    <property type="match status" value="1"/>
</dbReference>
<dbReference type="Proteomes" id="UP000298138">
    <property type="component" value="Unassembled WGS sequence"/>
</dbReference>
<dbReference type="InterPro" id="IPR037396">
    <property type="entry name" value="FMN_HAD"/>
</dbReference>
<comment type="cofactor">
    <cofactor evidence="1">
        <name>FMN</name>
        <dbReference type="ChEBI" id="CHEBI:58210"/>
    </cofactor>
</comment>
<dbReference type="SMART" id="SM01117">
    <property type="entry name" value="Cyt-b5"/>
    <property type="match status" value="1"/>
</dbReference>
<evidence type="ECO:0000259" key="19">
    <source>
        <dbReference type="PROSITE" id="PS51349"/>
    </source>
</evidence>
<dbReference type="GO" id="GO:0005758">
    <property type="term" value="C:mitochondrial intermembrane space"/>
    <property type="evidence" value="ECO:0007669"/>
    <property type="project" value="UniProtKB-SubCell"/>
</dbReference>
<dbReference type="InParanoid" id="A0A4V3SJE8"/>
<accession>A0A4V3SJE8</accession>
<protein>
    <recommendedName>
        <fullName evidence="16">L-lactate dehydrogenase (cytochrome)</fullName>
        <ecNumber evidence="15">1.1.2.3</ecNumber>
    </recommendedName>
</protein>
<evidence type="ECO:0000256" key="11">
    <source>
        <dbReference type="ARBA" id="ARBA00023128"/>
    </source>
</evidence>
<feature type="region of interest" description="Disordered" evidence="17">
    <location>
        <begin position="81"/>
        <end position="106"/>
    </location>
</feature>
<organism evidence="20 21">
    <name type="scientific">Ascodesmis nigricans</name>
    <dbReference type="NCBI Taxonomy" id="341454"/>
    <lineage>
        <taxon>Eukaryota</taxon>
        <taxon>Fungi</taxon>
        <taxon>Dikarya</taxon>
        <taxon>Ascomycota</taxon>
        <taxon>Pezizomycotina</taxon>
        <taxon>Pezizomycetes</taxon>
        <taxon>Pezizales</taxon>
        <taxon>Ascodesmidaceae</taxon>
        <taxon>Ascodesmis</taxon>
    </lineage>
</organism>
<evidence type="ECO:0000256" key="4">
    <source>
        <dbReference type="ARBA" id="ARBA00011881"/>
    </source>
</evidence>
<sequence length="540" mass="58355">MAPTRKISATEVAKHTSPNSCWVILHSNVYDVTPLLTTHPGGPTAILTHAGTDASAIFDSLHPSDTLSELPPQCLLGPVDKSTLPSSALDRKPAPTSTLPASSLPPLSHQLNLDNFEKTAEKVLSEKAWAYYSSSANDGETLRLNREIYRSILLRQRVFRDVSAVDTGTTLLGQRSSLPVFISPAAAARLAHPDGEAAICRAAGKEGVIQCVSNNASMTVEEISAARDTSSSIWGAGGQNLWWQLYLQVDRSKSAAFLHRISQPSSGYTAVILTLDAPWPGKREADERASLPPPELEMGGSAGAGVGKQLFAGTESSITWQDLEWVREHTHLPIILKGIQTHQDAAIAARNPLVKGIMLSNHGGRALDTAPPAVLVLLEIRKHCPWVLQKIEVYVDGGIRRGADVVKCLALGARAVGIGRPALYSLAGYGEEGVRRMLQILRDEVETALRLVGVGGVEDVEGWKGWGEDGEGVWDHEKKKEGGMKVKVREGVERIGEGSTRNGEGVRGRVEYVNTRRVDSWIWEAEERSGGIIQRVSSKL</sequence>
<evidence type="ECO:0000256" key="7">
    <source>
        <dbReference type="ARBA" id="ARBA00022643"/>
    </source>
</evidence>
<dbReference type="InterPro" id="IPR013785">
    <property type="entry name" value="Aldolase_TIM"/>
</dbReference>
<gene>
    <name evidence="20" type="ORF">EX30DRAFT_327342</name>
</gene>
<keyword evidence="10" id="KW-0408">Iron</keyword>
<keyword evidence="8" id="KW-0479">Metal-binding</keyword>
<dbReference type="Gene3D" id="3.20.20.70">
    <property type="entry name" value="Aldolase class I"/>
    <property type="match status" value="1"/>
</dbReference>
<comment type="catalytic activity">
    <reaction evidence="12">
        <text>(S)-lactate + 2 Fe(III)-[cytochrome c] = 2 Fe(II)-[cytochrome c] + pyruvate + 2 H(+)</text>
        <dbReference type="Rhea" id="RHEA:19909"/>
        <dbReference type="Rhea" id="RHEA-COMP:10350"/>
        <dbReference type="Rhea" id="RHEA-COMP:14399"/>
        <dbReference type="ChEBI" id="CHEBI:15361"/>
        <dbReference type="ChEBI" id="CHEBI:15378"/>
        <dbReference type="ChEBI" id="CHEBI:16651"/>
        <dbReference type="ChEBI" id="CHEBI:29033"/>
        <dbReference type="ChEBI" id="CHEBI:29034"/>
        <dbReference type="EC" id="1.1.2.3"/>
    </reaction>
    <physiologicalReaction direction="left-to-right" evidence="12">
        <dbReference type="Rhea" id="RHEA:19910"/>
    </physiologicalReaction>
</comment>
<name>A0A4V3SJE8_9PEZI</name>
<dbReference type="InterPro" id="IPR000262">
    <property type="entry name" value="FMN-dep_DH"/>
</dbReference>
<feature type="domain" description="Cytochrome b5 heme-binding" evidence="18">
    <location>
        <begin position="4"/>
        <end position="80"/>
    </location>
</feature>
<keyword evidence="9" id="KW-0560">Oxidoreductase</keyword>
<dbReference type="PANTHER" id="PTHR10578:SF82">
    <property type="entry name" value="CYTOCHROME B2, PUTATIVE (AFU_ORTHOLOGUE AFUA_1G07200)-RELATED"/>
    <property type="match status" value="1"/>
</dbReference>
<evidence type="ECO:0000256" key="6">
    <source>
        <dbReference type="ARBA" id="ARBA00022630"/>
    </source>
</evidence>
<evidence type="ECO:0000256" key="8">
    <source>
        <dbReference type="ARBA" id="ARBA00022723"/>
    </source>
</evidence>
<evidence type="ECO:0000256" key="5">
    <source>
        <dbReference type="ARBA" id="ARBA00022617"/>
    </source>
</evidence>
<dbReference type="InterPro" id="IPR001199">
    <property type="entry name" value="Cyt_B5-like_heme/steroid-bd"/>
</dbReference>
<evidence type="ECO:0000256" key="9">
    <source>
        <dbReference type="ARBA" id="ARBA00023002"/>
    </source>
</evidence>
<evidence type="ECO:0000256" key="13">
    <source>
        <dbReference type="ARBA" id="ARBA00061137"/>
    </source>
</evidence>
<dbReference type="PANTHER" id="PTHR10578">
    <property type="entry name" value="S -2-HYDROXY-ACID OXIDASE-RELATED"/>
    <property type="match status" value="1"/>
</dbReference>
<keyword evidence="11" id="KW-0496">Mitochondrion</keyword>
<evidence type="ECO:0000256" key="10">
    <source>
        <dbReference type="ARBA" id="ARBA00023004"/>
    </source>
</evidence>
<dbReference type="EMBL" id="ML220113">
    <property type="protein sequence ID" value="TGZ83695.1"/>
    <property type="molecule type" value="Genomic_DNA"/>
</dbReference>
<dbReference type="PROSITE" id="PS51349">
    <property type="entry name" value="FMN_HYDROXY_ACID_DH_2"/>
    <property type="match status" value="1"/>
</dbReference>
<feature type="domain" description="FMN hydroxy acid dehydrogenase" evidence="19">
    <location>
        <begin position="105"/>
        <end position="470"/>
    </location>
</feature>
<keyword evidence="7" id="KW-0288">FMN</keyword>
<keyword evidence="21" id="KW-1185">Reference proteome</keyword>
<evidence type="ECO:0000256" key="1">
    <source>
        <dbReference type="ARBA" id="ARBA00001917"/>
    </source>
</evidence>
<dbReference type="GO" id="GO:0046872">
    <property type="term" value="F:metal ion binding"/>
    <property type="evidence" value="ECO:0007669"/>
    <property type="project" value="UniProtKB-KW"/>
</dbReference>
<comment type="cofactor">
    <cofactor evidence="2">
        <name>heme b</name>
        <dbReference type="ChEBI" id="CHEBI:60344"/>
    </cofactor>
</comment>
<dbReference type="GO" id="GO:0004460">
    <property type="term" value="F:L-lactate dehydrogenase (cytochrome) activity"/>
    <property type="evidence" value="ECO:0007669"/>
    <property type="project" value="UniProtKB-EC"/>
</dbReference>
<evidence type="ECO:0000256" key="12">
    <source>
        <dbReference type="ARBA" id="ARBA00052399"/>
    </source>
</evidence>
<evidence type="ECO:0000256" key="17">
    <source>
        <dbReference type="SAM" id="MobiDB-lite"/>
    </source>
</evidence>
<dbReference type="FunFam" id="3.20.20.70:FF:000062">
    <property type="entry name" value="Cytochrome b2, mitochondrial, putative"/>
    <property type="match status" value="1"/>
</dbReference>
<evidence type="ECO:0000313" key="21">
    <source>
        <dbReference type="Proteomes" id="UP000298138"/>
    </source>
</evidence>
<dbReference type="SUPFAM" id="SSF55856">
    <property type="entry name" value="Cytochrome b5-like heme/steroid binding domain"/>
    <property type="match status" value="1"/>
</dbReference>
<dbReference type="Gene3D" id="3.10.120.10">
    <property type="entry name" value="Cytochrome b5-like heme/steroid binding domain"/>
    <property type="match status" value="1"/>
</dbReference>
<evidence type="ECO:0000256" key="3">
    <source>
        <dbReference type="ARBA" id="ARBA00004569"/>
    </source>
</evidence>
<comment type="subunit">
    <text evidence="4">Homotetramer.</text>
</comment>
<evidence type="ECO:0000256" key="15">
    <source>
        <dbReference type="ARBA" id="ARBA00066458"/>
    </source>
</evidence>
<comment type="subcellular location">
    <subcellularLocation>
        <location evidence="3">Mitochondrion intermembrane space</location>
    </subcellularLocation>
</comment>
<dbReference type="InterPro" id="IPR037458">
    <property type="entry name" value="L-MDH/L-LDH_FMN-bd"/>
</dbReference>
<reference evidence="20 21" key="1">
    <citation type="submission" date="2019-04" db="EMBL/GenBank/DDBJ databases">
        <title>Comparative genomics and transcriptomics to analyze fruiting body development in filamentous ascomycetes.</title>
        <authorList>
            <consortium name="DOE Joint Genome Institute"/>
            <person name="Lutkenhaus R."/>
            <person name="Traeger S."/>
            <person name="Breuer J."/>
            <person name="Kuo A."/>
            <person name="Lipzen A."/>
            <person name="Pangilinan J."/>
            <person name="Dilworth D."/>
            <person name="Sandor L."/>
            <person name="Poggeler S."/>
            <person name="Barry K."/>
            <person name="Grigoriev I.V."/>
            <person name="Nowrousian M."/>
        </authorList>
    </citation>
    <scope>NUCLEOTIDE SEQUENCE [LARGE SCALE GENOMIC DNA]</scope>
    <source>
        <strain evidence="20 21">CBS 389.68</strain>
    </source>
</reference>
<evidence type="ECO:0000256" key="2">
    <source>
        <dbReference type="ARBA" id="ARBA00001970"/>
    </source>
</evidence>
<evidence type="ECO:0000259" key="18">
    <source>
        <dbReference type="PROSITE" id="PS50255"/>
    </source>
</evidence>
<keyword evidence="5" id="KW-0349">Heme</keyword>
<dbReference type="OrthoDB" id="1925334at2759"/>
<keyword evidence="6" id="KW-0285">Flavoprotein</keyword>
<evidence type="ECO:0000313" key="20">
    <source>
        <dbReference type="EMBL" id="TGZ83695.1"/>
    </source>
</evidence>
<dbReference type="Pfam" id="PF01070">
    <property type="entry name" value="FMN_dh"/>
    <property type="match status" value="1"/>
</dbReference>
<comment type="similarity">
    <text evidence="13">In the C-terminal section; belongs to the FMN-dependent alpha-hydroxy acid dehydrogenase family.</text>
</comment>
<dbReference type="AlphaFoldDB" id="A0A4V3SJE8"/>
<dbReference type="InterPro" id="IPR036400">
    <property type="entry name" value="Cyt_B5-like_heme/steroid_sf"/>
</dbReference>
<evidence type="ECO:0000256" key="16">
    <source>
        <dbReference type="ARBA" id="ARBA00068515"/>
    </source>
</evidence>
<proteinExistence type="inferred from homology"/>
<comment type="similarity">
    <text evidence="14">In the N-terminal section; belongs to the cytochrome b5 family.</text>
</comment>
<dbReference type="SUPFAM" id="SSF51395">
    <property type="entry name" value="FMN-linked oxidoreductases"/>
    <property type="match status" value="1"/>
</dbReference>
<dbReference type="PROSITE" id="PS50255">
    <property type="entry name" value="CYTOCHROME_B5_2"/>
    <property type="match status" value="1"/>
</dbReference>